<evidence type="ECO:0000313" key="2">
    <source>
        <dbReference type="EMBL" id="KUN58919.1"/>
    </source>
</evidence>
<accession>A0A124HVM3</accession>
<gene>
    <name evidence="2" type="ORF">AQJ46_42360</name>
</gene>
<feature type="region of interest" description="Disordered" evidence="1">
    <location>
        <begin position="227"/>
        <end position="252"/>
    </location>
</feature>
<dbReference type="Proteomes" id="UP000053669">
    <property type="component" value="Unassembled WGS sequence"/>
</dbReference>
<feature type="region of interest" description="Disordered" evidence="1">
    <location>
        <begin position="529"/>
        <end position="556"/>
    </location>
</feature>
<proteinExistence type="predicted"/>
<evidence type="ECO:0000256" key="1">
    <source>
        <dbReference type="SAM" id="MobiDB-lite"/>
    </source>
</evidence>
<dbReference type="AlphaFoldDB" id="A0A124HVM3"/>
<name>A0A124HVM3_9ACTN</name>
<evidence type="ECO:0000313" key="3">
    <source>
        <dbReference type="Proteomes" id="UP000053669"/>
    </source>
</evidence>
<feature type="compositionally biased region" description="Basic and acidic residues" evidence="1">
    <location>
        <begin position="538"/>
        <end position="548"/>
    </location>
</feature>
<protein>
    <submittedName>
        <fullName evidence="2">Uncharacterized protein</fullName>
    </submittedName>
</protein>
<comment type="caution">
    <text evidence="2">The sequence shown here is derived from an EMBL/GenBank/DDBJ whole genome shotgun (WGS) entry which is preliminary data.</text>
</comment>
<reference evidence="2 3" key="1">
    <citation type="submission" date="2015-10" db="EMBL/GenBank/DDBJ databases">
        <title>Draft genome sequence of Streptomyces canus DSM 40017, type strain for the species Streptomyces canus.</title>
        <authorList>
            <person name="Ruckert C."/>
            <person name="Winkler A."/>
            <person name="Kalinowski J."/>
            <person name="Kampfer P."/>
            <person name="Glaeser S."/>
        </authorList>
    </citation>
    <scope>NUCLEOTIDE SEQUENCE [LARGE SCALE GENOMIC DNA]</scope>
    <source>
        <strain evidence="2 3">DSM 40017</strain>
    </source>
</reference>
<dbReference type="EMBL" id="LMWU01000055">
    <property type="protein sequence ID" value="KUN58919.1"/>
    <property type="molecule type" value="Genomic_DNA"/>
</dbReference>
<sequence length="556" mass="62379">MKGGEFLRDDRRQIQTAVLGSADSDEPLMLPLEAIEVDAFRRIHEHDTFWCGLLLGGCGGQLTTKLYTDRACHFAHHPDPDGRPHACRRRARGVNSADHLYVKSAAAAWLRDRGEQARFDFTQPDGAPVGSVVDIRFKNRGLRVHLDETVPPVWDGEYEPVLAVSVPVDGATLAHRWYVHRIRLDSEGTTRQVRIGTEAFAREIEWYGLGQCEVTERGLSTPAVERIVQSRTTPPPTRWSPSRPRKGPDADARARGLMRRLADALKVDSVIMVRRVCREIAELTGVSEEVHRELATAVEEAQRWLDEQAEARHDLFARLDQAATEEDAKQVRDLLILVNATAAADRTEAEDAIVEKATEFFAGLAHAAHEQIEAEAAAERAAGEAAARVRSTLKSLRRHDAYTYDLRPQVEILLRSAAASGDRLTARQAAEVDVWKKRAADGVPPRPLYKQVARRYWIQRSCPRCQAGKGKDCVFAEGTNAGTVREFPHDERLQPIVDERKAREKAIPRPWRVYDITCPDCGRGYNAPCKSPSGPHRSRVELAKEYTRLRKPPPKR</sequence>
<organism evidence="2 3">
    <name type="scientific">Streptomyces canus</name>
    <dbReference type="NCBI Taxonomy" id="58343"/>
    <lineage>
        <taxon>Bacteria</taxon>
        <taxon>Bacillati</taxon>
        <taxon>Actinomycetota</taxon>
        <taxon>Actinomycetes</taxon>
        <taxon>Kitasatosporales</taxon>
        <taxon>Streptomycetaceae</taxon>
        <taxon>Streptomyces</taxon>
        <taxon>Streptomyces aurantiacus group</taxon>
    </lineage>
</organism>